<dbReference type="PANTHER" id="PTHR40099:SF1">
    <property type="entry name" value="ACETOLACTATE SYNTHASE, SMALL SUBUNIT"/>
    <property type="match status" value="1"/>
</dbReference>
<feature type="domain" description="ACT" evidence="1">
    <location>
        <begin position="5"/>
        <end position="93"/>
    </location>
</feature>
<dbReference type="EMBL" id="LAZR01012661">
    <property type="protein sequence ID" value="KKM25702.1"/>
    <property type="molecule type" value="Genomic_DNA"/>
</dbReference>
<dbReference type="InterPro" id="IPR045739">
    <property type="entry name" value="ACT_dom_pair"/>
</dbReference>
<organism evidence="2">
    <name type="scientific">marine sediment metagenome</name>
    <dbReference type="NCBI Taxonomy" id="412755"/>
    <lineage>
        <taxon>unclassified sequences</taxon>
        <taxon>metagenomes</taxon>
        <taxon>ecological metagenomes</taxon>
    </lineage>
</organism>
<dbReference type="InterPro" id="IPR045865">
    <property type="entry name" value="ACT-like_dom_sf"/>
</dbReference>
<dbReference type="CDD" id="cd04882">
    <property type="entry name" value="ACT_Bt0572_2"/>
    <property type="match status" value="1"/>
</dbReference>
<proteinExistence type="predicted"/>
<accession>A0A0F9IE20</accession>
<evidence type="ECO:0000313" key="2">
    <source>
        <dbReference type="EMBL" id="KKM25702.1"/>
    </source>
</evidence>
<dbReference type="Gene3D" id="3.30.2130.10">
    <property type="entry name" value="VC0802-like"/>
    <property type="match status" value="1"/>
</dbReference>
<evidence type="ECO:0000259" key="1">
    <source>
        <dbReference type="PROSITE" id="PS51671"/>
    </source>
</evidence>
<dbReference type="InterPro" id="IPR002912">
    <property type="entry name" value="ACT_dom"/>
</dbReference>
<dbReference type="SUPFAM" id="SSF55021">
    <property type="entry name" value="ACT-like"/>
    <property type="match status" value="2"/>
</dbReference>
<dbReference type="AlphaFoldDB" id="A0A0F9IE20"/>
<comment type="caution">
    <text evidence="2">The sequence shown here is derived from an EMBL/GenBank/DDBJ whole genome shotgun (WGS) entry which is preliminary data.</text>
</comment>
<name>A0A0F9IE20_9ZZZZ</name>
<reference evidence="2" key="1">
    <citation type="journal article" date="2015" name="Nature">
        <title>Complex archaea that bridge the gap between prokaryotes and eukaryotes.</title>
        <authorList>
            <person name="Spang A."/>
            <person name="Saw J.H."/>
            <person name="Jorgensen S.L."/>
            <person name="Zaremba-Niedzwiedzka K."/>
            <person name="Martijn J."/>
            <person name="Lind A.E."/>
            <person name="van Eijk R."/>
            <person name="Schleper C."/>
            <person name="Guy L."/>
            <person name="Ettema T.J."/>
        </authorList>
    </citation>
    <scope>NUCLEOTIDE SEQUENCE</scope>
</reference>
<sequence>MKLKQIAISIENSPGRLYEVTQLLGEAGINLRALNLVETENDFGLLRLLVSDMATTRRILMEKHIPAQVNEVVAAVIEDRPGSLAKLLKYLRDAKINVSYTYAFAGFSPGKAVMIFRFSDNDKAIEVLLREGVHLLDAESFGMLETES</sequence>
<dbReference type="Pfam" id="PF19571">
    <property type="entry name" value="ACT_8"/>
    <property type="match status" value="1"/>
</dbReference>
<dbReference type="PROSITE" id="PS51671">
    <property type="entry name" value="ACT"/>
    <property type="match status" value="1"/>
</dbReference>
<dbReference type="PANTHER" id="PTHR40099">
    <property type="entry name" value="ACETOLACTATE SYNTHASE, SMALL SUBUNIT"/>
    <property type="match status" value="1"/>
</dbReference>
<gene>
    <name evidence="2" type="ORF">LCGC14_1592350</name>
</gene>
<protein>
    <recommendedName>
        <fullName evidence="1">ACT domain-containing protein</fullName>
    </recommendedName>
</protein>